<dbReference type="InterPro" id="IPR036719">
    <property type="entry name" value="Neuro-gated_channel_TM_sf"/>
</dbReference>
<dbReference type="GO" id="GO:0004888">
    <property type="term" value="F:transmembrane signaling receptor activity"/>
    <property type="evidence" value="ECO:0007669"/>
    <property type="project" value="InterPro"/>
</dbReference>
<dbReference type="SUPFAM" id="SSF63712">
    <property type="entry name" value="Nicotinic receptor ligand binding domain-like"/>
    <property type="match status" value="1"/>
</dbReference>
<protein>
    <submittedName>
        <fullName evidence="10">Glycine receptor subunit alpha-3</fullName>
    </submittedName>
</protein>
<dbReference type="Gene3D" id="2.70.170.10">
    <property type="entry name" value="Neurotransmitter-gated ion-channel ligand-binding domain"/>
    <property type="match status" value="1"/>
</dbReference>
<comment type="subcellular location">
    <subcellularLocation>
        <location evidence="2">Cell membrane</location>
    </subcellularLocation>
    <subcellularLocation>
        <location evidence="1">Membrane</location>
        <topology evidence="1">Multi-pass membrane protein</topology>
    </subcellularLocation>
</comment>
<feature type="transmembrane region" description="Helical" evidence="8">
    <location>
        <begin position="208"/>
        <end position="230"/>
    </location>
</feature>
<dbReference type="GO" id="GO:0005230">
    <property type="term" value="F:extracellular ligand-gated monoatomic ion channel activity"/>
    <property type="evidence" value="ECO:0007669"/>
    <property type="project" value="InterPro"/>
</dbReference>
<feature type="region of interest" description="Disordered" evidence="7">
    <location>
        <begin position="364"/>
        <end position="389"/>
    </location>
</feature>
<feature type="transmembrane region" description="Helical" evidence="8">
    <location>
        <begin position="269"/>
        <end position="291"/>
    </location>
</feature>
<feature type="transmembrane region" description="Helical" evidence="8">
    <location>
        <begin position="403"/>
        <end position="423"/>
    </location>
</feature>
<accession>A0AAD9VA53</accession>
<keyword evidence="4" id="KW-1003">Cell membrane</keyword>
<evidence type="ECO:0000256" key="8">
    <source>
        <dbReference type="SAM" id="Phobius"/>
    </source>
</evidence>
<evidence type="ECO:0000313" key="11">
    <source>
        <dbReference type="Proteomes" id="UP001249851"/>
    </source>
</evidence>
<dbReference type="Proteomes" id="UP001249851">
    <property type="component" value="Unassembled WGS sequence"/>
</dbReference>
<dbReference type="Gene3D" id="1.20.58.390">
    <property type="entry name" value="Neurotransmitter-gated ion-channel transmembrane domain"/>
    <property type="match status" value="1"/>
</dbReference>
<keyword evidence="8" id="KW-0472">Membrane</keyword>
<dbReference type="InterPro" id="IPR038050">
    <property type="entry name" value="Neuro_actylchol_rec"/>
</dbReference>
<evidence type="ECO:0000313" key="10">
    <source>
        <dbReference type="EMBL" id="KAK2566567.1"/>
    </source>
</evidence>
<dbReference type="PRINTS" id="PR00253">
    <property type="entry name" value="GABAARECEPTR"/>
</dbReference>
<dbReference type="InterPro" id="IPR006201">
    <property type="entry name" value="Neur_channel"/>
</dbReference>
<dbReference type="SUPFAM" id="SSF90112">
    <property type="entry name" value="Neurotransmitter-gated ion-channel transmembrane pore"/>
    <property type="match status" value="1"/>
</dbReference>
<evidence type="ECO:0000256" key="2">
    <source>
        <dbReference type="ARBA" id="ARBA00004236"/>
    </source>
</evidence>
<keyword evidence="5" id="KW-0406">Ion transport</keyword>
<dbReference type="EMBL" id="JARQWQ010000016">
    <property type="protein sequence ID" value="KAK2566567.1"/>
    <property type="molecule type" value="Genomic_DNA"/>
</dbReference>
<keyword evidence="11" id="KW-1185">Reference proteome</keyword>
<feature type="transmembrane region" description="Helical" evidence="8">
    <location>
        <begin position="12"/>
        <end position="33"/>
    </location>
</feature>
<evidence type="ECO:0000256" key="6">
    <source>
        <dbReference type="ARBA" id="ARBA00023303"/>
    </source>
</evidence>
<dbReference type="CDD" id="cd19049">
    <property type="entry name" value="LGIC_TM_anion"/>
    <property type="match status" value="1"/>
</dbReference>
<feature type="transmembrane region" description="Helical" evidence="8">
    <location>
        <begin position="236"/>
        <end position="257"/>
    </location>
</feature>
<sequence>MPTAMFCQSKYAISVLIILCFHFLGVKVESIILTRTTLSSDATLKNGSWRTTCMAELLHKLLHCYDSRVRVQTSQGSKPTEVTDFQLSFFLRQKWHDSRLSYGNHFSEDDITLGGGILQQLWMPETYFVSKKGSRNIEDPNFFVRIFLGFTTKDVVYKWWSKKSHEAIERADGLSISEFELGYIGTFETTTLYRTGLKMELNFHRKSTYYLIQIYIPSGMIVVLSWVSFWIDYHSIPARTALGITTVLAMTTLLFGVQSSLPSVPYIKAVDLFMIVSFFTVFAALVEYAIVNYTNISEKRQKESRCTKDKYSANEGIVMLGYRNTTIDNPSDSNHSLENATIHSEATSNDNVMNKLDDVSVANGTPSTDHWSHDQVVQSREQPPPQSRRGCWSCKITASDIDAWSRVLFPLTYGLFIVAYWILYSSNIHEDKT</sequence>
<evidence type="ECO:0000256" key="7">
    <source>
        <dbReference type="SAM" id="MobiDB-lite"/>
    </source>
</evidence>
<feature type="compositionally biased region" description="Polar residues" evidence="7">
    <location>
        <begin position="364"/>
        <end position="381"/>
    </location>
</feature>
<evidence type="ECO:0000256" key="1">
    <source>
        <dbReference type="ARBA" id="ARBA00004141"/>
    </source>
</evidence>
<evidence type="ECO:0000259" key="9">
    <source>
        <dbReference type="Pfam" id="PF02932"/>
    </source>
</evidence>
<keyword evidence="8" id="KW-0812">Transmembrane</keyword>
<gene>
    <name evidence="10" type="ORF">P5673_009197</name>
</gene>
<reference evidence="10" key="2">
    <citation type="journal article" date="2023" name="Science">
        <title>Genomic signatures of disease resistance in endangered staghorn corals.</title>
        <authorList>
            <person name="Vollmer S.V."/>
            <person name="Selwyn J.D."/>
            <person name="Despard B.A."/>
            <person name="Roesel C.L."/>
        </authorList>
    </citation>
    <scope>NUCLEOTIDE SEQUENCE</scope>
    <source>
        <strain evidence="10">K2</strain>
    </source>
</reference>
<keyword evidence="10" id="KW-0675">Receptor</keyword>
<dbReference type="PRINTS" id="PR00252">
    <property type="entry name" value="NRIONCHANNEL"/>
</dbReference>
<reference evidence="10" key="1">
    <citation type="journal article" date="2023" name="G3 (Bethesda)">
        <title>Whole genome assembly and annotation of the endangered Caribbean coral Acropora cervicornis.</title>
        <authorList>
            <person name="Selwyn J.D."/>
            <person name="Vollmer S.V."/>
        </authorList>
    </citation>
    <scope>NUCLEOTIDE SEQUENCE</scope>
    <source>
        <strain evidence="10">K2</strain>
    </source>
</reference>
<feature type="domain" description="Neurotransmitter-gated ion-channel transmembrane" evidence="9">
    <location>
        <begin position="214"/>
        <end position="362"/>
    </location>
</feature>
<name>A0AAD9VA53_ACRCE</name>
<evidence type="ECO:0000256" key="4">
    <source>
        <dbReference type="ARBA" id="ARBA00022475"/>
    </source>
</evidence>
<dbReference type="PANTHER" id="PTHR18945">
    <property type="entry name" value="NEUROTRANSMITTER GATED ION CHANNEL"/>
    <property type="match status" value="1"/>
</dbReference>
<dbReference type="InterPro" id="IPR006029">
    <property type="entry name" value="Neurotrans-gated_channel_TM"/>
</dbReference>
<proteinExistence type="predicted"/>
<evidence type="ECO:0000256" key="5">
    <source>
        <dbReference type="ARBA" id="ARBA00023065"/>
    </source>
</evidence>
<keyword evidence="6" id="KW-0407">Ion channel</keyword>
<dbReference type="AlphaFoldDB" id="A0AAD9VA53"/>
<dbReference type="InterPro" id="IPR036734">
    <property type="entry name" value="Neur_chan_lig-bd_sf"/>
</dbReference>
<evidence type="ECO:0000256" key="3">
    <source>
        <dbReference type="ARBA" id="ARBA00022448"/>
    </source>
</evidence>
<dbReference type="Pfam" id="PF02932">
    <property type="entry name" value="Neur_chan_memb"/>
    <property type="match status" value="1"/>
</dbReference>
<keyword evidence="8" id="KW-1133">Transmembrane helix</keyword>
<dbReference type="InterPro" id="IPR006028">
    <property type="entry name" value="GABAA/Glycine_rcpt"/>
</dbReference>
<dbReference type="GO" id="GO:0005886">
    <property type="term" value="C:plasma membrane"/>
    <property type="evidence" value="ECO:0007669"/>
    <property type="project" value="UniProtKB-SubCell"/>
</dbReference>
<comment type="caution">
    <text evidence="10">The sequence shown here is derived from an EMBL/GenBank/DDBJ whole genome shotgun (WGS) entry which is preliminary data.</text>
</comment>
<organism evidence="10 11">
    <name type="scientific">Acropora cervicornis</name>
    <name type="common">Staghorn coral</name>
    <dbReference type="NCBI Taxonomy" id="6130"/>
    <lineage>
        <taxon>Eukaryota</taxon>
        <taxon>Metazoa</taxon>
        <taxon>Cnidaria</taxon>
        <taxon>Anthozoa</taxon>
        <taxon>Hexacorallia</taxon>
        <taxon>Scleractinia</taxon>
        <taxon>Astrocoeniina</taxon>
        <taxon>Acroporidae</taxon>
        <taxon>Acropora</taxon>
    </lineage>
</organism>
<keyword evidence="3" id="KW-0813">Transport</keyword>